<evidence type="ECO:0000313" key="1">
    <source>
        <dbReference type="EMBL" id="JAH07806.1"/>
    </source>
</evidence>
<accession>A0A0E9PT64</accession>
<reference evidence="1" key="2">
    <citation type="journal article" date="2015" name="Fish Shellfish Immunol.">
        <title>Early steps in the European eel (Anguilla anguilla)-Vibrio vulnificus interaction in the gills: Role of the RtxA13 toxin.</title>
        <authorList>
            <person name="Callol A."/>
            <person name="Pajuelo D."/>
            <person name="Ebbesson L."/>
            <person name="Teles M."/>
            <person name="MacKenzie S."/>
            <person name="Amaro C."/>
        </authorList>
    </citation>
    <scope>NUCLEOTIDE SEQUENCE</scope>
</reference>
<dbReference type="EMBL" id="GBXM01100771">
    <property type="protein sequence ID" value="JAH07806.1"/>
    <property type="molecule type" value="Transcribed_RNA"/>
</dbReference>
<dbReference type="AlphaFoldDB" id="A0A0E9PT64"/>
<sequence length="26" mass="2927">MNADVLSRWTACVMTREDAMSVVNKV</sequence>
<reference evidence="1" key="1">
    <citation type="submission" date="2014-11" db="EMBL/GenBank/DDBJ databases">
        <authorList>
            <person name="Amaro Gonzalez C."/>
        </authorList>
    </citation>
    <scope>NUCLEOTIDE SEQUENCE</scope>
</reference>
<protein>
    <submittedName>
        <fullName evidence="1">Uncharacterized protein</fullName>
    </submittedName>
</protein>
<organism evidence="1">
    <name type="scientific">Anguilla anguilla</name>
    <name type="common">European freshwater eel</name>
    <name type="synonym">Muraena anguilla</name>
    <dbReference type="NCBI Taxonomy" id="7936"/>
    <lineage>
        <taxon>Eukaryota</taxon>
        <taxon>Metazoa</taxon>
        <taxon>Chordata</taxon>
        <taxon>Craniata</taxon>
        <taxon>Vertebrata</taxon>
        <taxon>Euteleostomi</taxon>
        <taxon>Actinopterygii</taxon>
        <taxon>Neopterygii</taxon>
        <taxon>Teleostei</taxon>
        <taxon>Anguilliformes</taxon>
        <taxon>Anguillidae</taxon>
        <taxon>Anguilla</taxon>
    </lineage>
</organism>
<proteinExistence type="predicted"/>
<name>A0A0E9PT64_ANGAN</name>